<name>A0ABN7EQX1_9FLAO</name>
<organism evidence="1 2">
    <name type="scientific">Flavobacterium collinsii</name>
    <dbReference type="NCBI Taxonomy" id="1114861"/>
    <lineage>
        <taxon>Bacteria</taxon>
        <taxon>Pseudomonadati</taxon>
        <taxon>Bacteroidota</taxon>
        <taxon>Flavobacteriia</taxon>
        <taxon>Flavobacteriales</taxon>
        <taxon>Flavobacteriaceae</taxon>
        <taxon>Flavobacterium</taxon>
    </lineage>
</organism>
<accession>A0ABN7EQX1</accession>
<keyword evidence="2" id="KW-1185">Reference proteome</keyword>
<dbReference type="Proteomes" id="UP000474567">
    <property type="component" value="Unassembled WGS sequence"/>
</dbReference>
<evidence type="ECO:0000313" key="1">
    <source>
        <dbReference type="EMBL" id="CAA9202993.1"/>
    </source>
</evidence>
<reference evidence="1 2" key="1">
    <citation type="submission" date="2020-02" db="EMBL/GenBank/DDBJ databases">
        <authorList>
            <person name="Criscuolo A."/>
        </authorList>
    </citation>
    <scope>NUCLEOTIDE SEQUENCE [LARGE SCALE GENOMIC DNA]</scope>
    <source>
        <strain evidence="1">CECT7796</strain>
    </source>
</reference>
<proteinExistence type="predicted"/>
<dbReference type="EMBL" id="CADCST010000156">
    <property type="protein sequence ID" value="CAA9202993.1"/>
    <property type="molecule type" value="Genomic_DNA"/>
</dbReference>
<sequence>MEVRSEVTKLKELGVMPNHDDSVEDIVVEKSKEL</sequence>
<comment type="caution">
    <text evidence="1">The sequence shown here is derived from an EMBL/GenBank/DDBJ whole genome shotgun (WGS) entry which is preliminary data.</text>
</comment>
<gene>
    <name evidence="1" type="ORF">FLACOL7796_04552</name>
</gene>
<evidence type="ECO:0000313" key="2">
    <source>
        <dbReference type="Proteomes" id="UP000474567"/>
    </source>
</evidence>
<protein>
    <submittedName>
        <fullName evidence="1">Uncharacterized protein</fullName>
    </submittedName>
</protein>